<keyword evidence="7 13" id="KW-0963">Cytoplasm</keyword>
<evidence type="ECO:0000256" key="3">
    <source>
        <dbReference type="ARBA" id="ARBA00008982"/>
    </source>
</evidence>
<organism evidence="18 19">
    <name type="scientific">Chondromyces crocatus</name>
    <dbReference type="NCBI Taxonomy" id="52"/>
    <lineage>
        <taxon>Bacteria</taxon>
        <taxon>Pseudomonadati</taxon>
        <taxon>Myxococcota</taxon>
        <taxon>Polyangia</taxon>
        <taxon>Polyangiales</taxon>
        <taxon>Polyangiaceae</taxon>
        <taxon>Chondromyces</taxon>
    </lineage>
</organism>
<dbReference type="GO" id="GO:0043531">
    <property type="term" value="F:ADP binding"/>
    <property type="evidence" value="ECO:0007669"/>
    <property type="project" value="TreeGrafter"/>
</dbReference>
<evidence type="ECO:0000256" key="13">
    <source>
        <dbReference type="HAMAP-Rule" id="MF_00145"/>
    </source>
</evidence>
<dbReference type="GO" id="GO:0005829">
    <property type="term" value="C:cytosol"/>
    <property type="evidence" value="ECO:0007669"/>
    <property type="project" value="TreeGrafter"/>
</dbReference>
<evidence type="ECO:0000256" key="17">
    <source>
        <dbReference type="SAM" id="MobiDB-lite"/>
    </source>
</evidence>
<comment type="catalytic activity">
    <reaction evidence="1 13 16">
        <text>(2R)-3-phosphoglycerate + ATP = (2R)-3-phospho-glyceroyl phosphate + ADP</text>
        <dbReference type="Rhea" id="RHEA:14801"/>
        <dbReference type="ChEBI" id="CHEBI:30616"/>
        <dbReference type="ChEBI" id="CHEBI:57604"/>
        <dbReference type="ChEBI" id="CHEBI:58272"/>
        <dbReference type="ChEBI" id="CHEBI:456216"/>
        <dbReference type="EC" id="2.7.2.3"/>
    </reaction>
</comment>
<evidence type="ECO:0000256" key="7">
    <source>
        <dbReference type="ARBA" id="ARBA00022490"/>
    </source>
</evidence>
<evidence type="ECO:0000256" key="5">
    <source>
        <dbReference type="ARBA" id="ARBA00013061"/>
    </source>
</evidence>
<sequence length="436" mass="45797">MKLTGIRSIEELLEAPETAAKADPRAGVGAGAGKAEARPGAGAVGGLAGKRVFIRVDFNVPFDKKTGEITDDARIREAIPTIKLAMEAGAKVVLASHLGRPKPGKRDLSLVPVGGRLAELTGYEVHVPEELVGDAPKKVIYDLRPGQLCLLENLRFDEGEEKDDENFAKQLAELADVYVNDAFGAVHRAHASVHALPRLMRERAAGLLLLKELRALGRLTTRPEKPYVAVLGGAKVSDKIDVVEALLGVVDTLCIGGAMANTFLAAQGKDTKKSRIEEDKLPLARTILSKAENRGVQILLPTDVIVATSLDAEAGSAVAADAIPDGAMALDIGPKTVALFGEPIRKAKTIFWNGPMGLFETPAFSKGTFELARIMSKASGFTVVGGGDSASAVKLAGEEVAKGFKHISTGGGASLELIEGRKLPGVEALRSAEGVE</sequence>
<dbReference type="FunFam" id="3.40.50.1260:FF:000031">
    <property type="entry name" value="Phosphoglycerate kinase 1"/>
    <property type="match status" value="1"/>
</dbReference>
<feature type="region of interest" description="Disordered" evidence="17">
    <location>
        <begin position="17"/>
        <end position="40"/>
    </location>
</feature>
<reference evidence="18 19" key="1">
    <citation type="submission" date="2015-07" db="EMBL/GenBank/DDBJ databases">
        <title>Genome analysis of myxobacterium Chondromyces crocatus Cm c5 reveals a high potential for natural compound synthesis and the genetic basis for the loss of fruiting body formation.</title>
        <authorList>
            <person name="Zaburannyi N."/>
            <person name="Bunk B."/>
            <person name="Maier J."/>
            <person name="Overmann J."/>
            <person name="Mueller R."/>
        </authorList>
    </citation>
    <scope>NUCLEOTIDE SEQUENCE [LARGE SCALE GENOMIC DNA]</scope>
    <source>
        <strain evidence="18 19">Cm c5</strain>
    </source>
</reference>
<dbReference type="FunFam" id="3.40.50.1260:FF:000006">
    <property type="entry name" value="Phosphoglycerate kinase"/>
    <property type="match status" value="1"/>
</dbReference>
<dbReference type="Pfam" id="PF00162">
    <property type="entry name" value="PGK"/>
    <property type="match status" value="1"/>
</dbReference>
<evidence type="ECO:0000256" key="8">
    <source>
        <dbReference type="ARBA" id="ARBA00022679"/>
    </source>
</evidence>
<dbReference type="PANTHER" id="PTHR11406:SF23">
    <property type="entry name" value="PHOSPHOGLYCERATE KINASE 1, CHLOROPLASTIC-RELATED"/>
    <property type="match status" value="1"/>
</dbReference>
<feature type="binding site" evidence="14">
    <location>
        <position position="188"/>
    </location>
    <ligand>
        <name>(2R)-3-phosphoglycerate</name>
        <dbReference type="ChEBI" id="CHEBI:58272"/>
    </ligand>
</feature>
<keyword evidence="12 13" id="KW-0324">Glycolysis</keyword>
<feature type="binding site" evidence="14">
    <location>
        <position position="74"/>
    </location>
    <ligand>
        <name>(2R)-3-phosphoglycerate</name>
        <dbReference type="ChEBI" id="CHEBI:58272"/>
    </ligand>
</feature>
<dbReference type="GO" id="GO:0006094">
    <property type="term" value="P:gluconeogenesis"/>
    <property type="evidence" value="ECO:0007669"/>
    <property type="project" value="TreeGrafter"/>
</dbReference>
<feature type="binding site" evidence="13 14">
    <location>
        <begin position="97"/>
        <end position="100"/>
    </location>
    <ligand>
        <name>substrate</name>
    </ligand>
</feature>
<dbReference type="Gene3D" id="3.40.50.1260">
    <property type="entry name" value="Phosphoglycerate kinase, N-terminal domain"/>
    <property type="match status" value="2"/>
</dbReference>
<dbReference type="PATRIC" id="fig|52.7.peg.1761"/>
<dbReference type="PROSITE" id="PS00111">
    <property type="entry name" value="PGLYCERATE_KINASE"/>
    <property type="match status" value="1"/>
</dbReference>
<keyword evidence="19" id="KW-1185">Reference proteome</keyword>
<dbReference type="UniPathway" id="UPA00109">
    <property type="reaction ID" value="UER00185"/>
</dbReference>
<feature type="binding site" evidence="13 14">
    <location>
        <begin position="57"/>
        <end position="59"/>
    </location>
    <ligand>
        <name>substrate</name>
    </ligand>
</feature>
<dbReference type="GO" id="GO:0005524">
    <property type="term" value="F:ATP binding"/>
    <property type="evidence" value="ECO:0007669"/>
    <property type="project" value="UniProtKB-KW"/>
</dbReference>
<dbReference type="STRING" id="52.CMC5_016450"/>
<dbReference type="AlphaFoldDB" id="A0A0K1E9I0"/>
<dbReference type="HAMAP" id="MF_00145">
    <property type="entry name" value="Phosphoglyc_kinase"/>
    <property type="match status" value="1"/>
</dbReference>
<evidence type="ECO:0000256" key="10">
    <source>
        <dbReference type="ARBA" id="ARBA00022777"/>
    </source>
</evidence>
<evidence type="ECO:0000313" key="18">
    <source>
        <dbReference type="EMBL" id="AKT37504.1"/>
    </source>
</evidence>
<dbReference type="EC" id="2.7.2.3" evidence="5 13"/>
<proteinExistence type="inferred from homology"/>
<evidence type="ECO:0000256" key="2">
    <source>
        <dbReference type="ARBA" id="ARBA00004838"/>
    </source>
</evidence>
<dbReference type="EMBL" id="CP012159">
    <property type="protein sequence ID" value="AKT37504.1"/>
    <property type="molecule type" value="Genomic_DNA"/>
</dbReference>
<feature type="binding site" evidence="13">
    <location>
        <position position="155"/>
    </location>
    <ligand>
        <name>substrate</name>
    </ligand>
</feature>
<evidence type="ECO:0000256" key="14">
    <source>
        <dbReference type="PIRSR" id="PIRSR000724-1"/>
    </source>
</evidence>
<dbReference type="Proteomes" id="UP000067626">
    <property type="component" value="Chromosome"/>
</dbReference>
<feature type="binding site" evidence="13">
    <location>
        <position position="188"/>
    </location>
    <ligand>
        <name>substrate</name>
    </ligand>
</feature>
<comment type="caution">
    <text evidence="13">Lacks conserved residue(s) required for the propagation of feature annotation.</text>
</comment>
<comment type="subunit">
    <text evidence="4 13">Monomer.</text>
</comment>
<feature type="binding site" evidence="14">
    <location>
        <position position="155"/>
    </location>
    <ligand>
        <name>(2R)-3-phosphoglycerate</name>
        <dbReference type="ChEBI" id="CHEBI:58272"/>
    </ligand>
</feature>
<feature type="binding site" evidence="13">
    <location>
        <position position="74"/>
    </location>
    <ligand>
        <name>substrate</name>
    </ligand>
</feature>
<name>A0A0K1E9I0_CHOCO</name>
<evidence type="ECO:0000256" key="9">
    <source>
        <dbReference type="ARBA" id="ARBA00022741"/>
    </source>
</evidence>
<dbReference type="InterPro" id="IPR001576">
    <property type="entry name" value="Phosphoglycerate_kinase"/>
</dbReference>
<comment type="similarity">
    <text evidence="3 13 16">Belongs to the phosphoglycerate kinase family.</text>
</comment>
<evidence type="ECO:0000256" key="4">
    <source>
        <dbReference type="ARBA" id="ARBA00011245"/>
    </source>
</evidence>
<evidence type="ECO:0000256" key="16">
    <source>
        <dbReference type="RuleBase" id="RU000532"/>
    </source>
</evidence>
<dbReference type="SUPFAM" id="SSF53748">
    <property type="entry name" value="Phosphoglycerate kinase"/>
    <property type="match status" value="1"/>
</dbReference>
<evidence type="ECO:0000256" key="11">
    <source>
        <dbReference type="ARBA" id="ARBA00022840"/>
    </source>
</evidence>
<protein>
    <recommendedName>
        <fullName evidence="6 13">Phosphoglycerate kinase</fullName>
        <ecNumber evidence="5 13">2.7.2.3</ecNumber>
    </recommendedName>
</protein>
<feature type="binding site" evidence="13 15">
    <location>
        <position position="239"/>
    </location>
    <ligand>
        <name>ATP</name>
        <dbReference type="ChEBI" id="CHEBI:30616"/>
    </ligand>
</feature>
<dbReference type="InterPro" id="IPR036043">
    <property type="entry name" value="Phosphoglycerate_kinase_sf"/>
</dbReference>
<evidence type="ECO:0000313" key="19">
    <source>
        <dbReference type="Proteomes" id="UP000067626"/>
    </source>
</evidence>
<keyword evidence="11 13" id="KW-0067">ATP-binding</keyword>
<feature type="binding site" evidence="13 15">
    <location>
        <begin position="386"/>
        <end position="389"/>
    </location>
    <ligand>
        <name>ATP</name>
        <dbReference type="ChEBI" id="CHEBI:30616"/>
    </ligand>
</feature>
<dbReference type="PRINTS" id="PR00477">
    <property type="entry name" value="PHGLYCKINASE"/>
</dbReference>
<keyword evidence="9 13" id="KW-0547">Nucleotide-binding</keyword>
<keyword evidence="10 13" id="KW-0418">Kinase</keyword>
<dbReference type="KEGG" id="ccro:CMC5_016450"/>
<dbReference type="PANTHER" id="PTHR11406">
    <property type="entry name" value="PHOSPHOGLYCERATE KINASE"/>
    <property type="match status" value="1"/>
</dbReference>
<evidence type="ECO:0000256" key="6">
    <source>
        <dbReference type="ARBA" id="ARBA00016471"/>
    </source>
</evidence>
<dbReference type="InterPro" id="IPR015824">
    <property type="entry name" value="Phosphoglycerate_kinase_N"/>
</dbReference>
<evidence type="ECO:0000256" key="15">
    <source>
        <dbReference type="PIRSR" id="PIRSR000724-2"/>
    </source>
</evidence>
<feature type="binding site" evidence="13 15">
    <location>
        <position position="360"/>
    </location>
    <ligand>
        <name>ATP</name>
        <dbReference type="ChEBI" id="CHEBI:30616"/>
    </ligand>
</feature>
<evidence type="ECO:0000256" key="12">
    <source>
        <dbReference type="ARBA" id="ARBA00023152"/>
    </source>
</evidence>
<dbReference type="PIRSF" id="PIRSF000724">
    <property type="entry name" value="Pgk"/>
    <property type="match status" value="1"/>
</dbReference>
<dbReference type="GO" id="GO:0004618">
    <property type="term" value="F:phosphoglycerate kinase activity"/>
    <property type="evidence" value="ECO:0007669"/>
    <property type="project" value="UniProtKB-UniRule"/>
</dbReference>
<dbReference type="GO" id="GO:0006096">
    <property type="term" value="P:glycolytic process"/>
    <property type="evidence" value="ECO:0007669"/>
    <property type="project" value="UniProtKB-UniRule"/>
</dbReference>
<accession>A0A0K1E9I0</accession>
<dbReference type="InterPro" id="IPR015911">
    <property type="entry name" value="Phosphoglycerate_kinase_CS"/>
</dbReference>
<keyword evidence="8 13" id="KW-0808">Transferase</keyword>
<comment type="subcellular location">
    <subcellularLocation>
        <location evidence="13">Cytoplasm</location>
    </subcellularLocation>
</comment>
<comment type="pathway">
    <text evidence="2 13">Carbohydrate degradation; glycolysis; pyruvate from D-glyceraldehyde 3-phosphate: step 2/5.</text>
</comment>
<evidence type="ECO:0000256" key="1">
    <source>
        <dbReference type="ARBA" id="ARBA00000642"/>
    </source>
</evidence>
<gene>
    <name evidence="13 18" type="primary">pgk</name>
    <name evidence="18" type="ORF">CMC5_016450</name>
</gene>